<gene>
    <name evidence="4" type="ORF">SAMN02745702_00368</name>
</gene>
<dbReference type="PANTHER" id="PTHR11845">
    <property type="entry name" value="5'-DEOXYNUCLEOTIDASE HDDC2"/>
    <property type="match status" value="1"/>
</dbReference>
<name>A0A1T4VI46_9BACT</name>
<sequence length="214" mass="23916">MSDSTSEQRSPALKNCDMTRLKRLTDFLFEVGMLRHTPRTGYQFLGSGKESVAEHSFRTSIIGFVLAEMAGADSSHTTMMCLFHDVHEARTGDLNYVNKMYCTANGTQALKDATAGTGLSEKVLGLWGELEGAESEESRLAQDADQIDFIMCLKEQMDLGNPYAEKWLQGALKRLRTPQGKELAAQVYATDQSDWWFLGPDSSWWANKNGKDKK</sequence>
<dbReference type="SUPFAM" id="SSF109604">
    <property type="entry name" value="HD-domain/PDEase-like"/>
    <property type="match status" value="1"/>
</dbReference>
<reference evidence="4 5" key="1">
    <citation type="submission" date="2017-02" db="EMBL/GenBank/DDBJ databases">
        <authorList>
            <person name="Peterson S.W."/>
        </authorList>
    </citation>
    <scope>NUCLEOTIDE SEQUENCE [LARGE SCALE GENOMIC DNA]</scope>
    <source>
        <strain evidence="4 5">DSM 18034</strain>
    </source>
</reference>
<dbReference type="InterPro" id="IPR006674">
    <property type="entry name" value="HD_domain"/>
</dbReference>
<dbReference type="GO" id="GO:0002953">
    <property type="term" value="F:5'-deoxynucleotidase activity"/>
    <property type="evidence" value="ECO:0007669"/>
    <property type="project" value="InterPro"/>
</dbReference>
<keyword evidence="5" id="KW-1185">Reference proteome</keyword>
<evidence type="ECO:0000256" key="2">
    <source>
        <dbReference type="ARBA" id="ARBA00022801"/>
    </source>
</evidence>
<dbReference type="PANTHER" id="PTHR11845:SF13">
    <property type="entry name" value="5'-DEOXYNUCLEOTIDASE HDDC2"/>
    <property type="match status" value="1"/>
</dbReference>
<dbReference type="Pfam" id="PF13023">
    <property type="entry name" value="HD_3"/>
    <property type="match status" value="1"/>
</dbReference>
<feature type="domain" description="HD" evidence="3">
    <location>
        <begin position="31"/>
        <end position="177"/>
    </location>
</feature>
<organism evidence="4 5">
    <name type="scientific">Desulfobaculum bizertense DSM 18034</name>
    <dbReference type="NCBI Taxonomy" id="1121442"/>
    <lineage>
        <taxon>Bacteria</taxon>
        <taxon>Pseudomonadati</taxon>
        <taxon>Thermodesulfobacteriota</taxon>
        <taxon>Desulfovibrionia</taxon>
        <taxon>Desulfovibrionales</taxon>
        <taxon>Desulfovibrionaceae</taxon>
        <taxon>Desulfobaculum</taxon>
    </lineage>
</organism>
<dbReference type="InterPro" id="IPR039356">
    <property type="entry name" value="YfbR/HDDC2"/>
</dbReference>
<protein>
    <submittedName>
        <fullName evidence="4">Putative hydrolases of HD superfamily</fullName>
    </submittedName>
</protein>
<evidence type="ECO:0000256" key="1">
    <source>
        <dbReference type="ARBA" id="ARBA00022723"/>
    </source>
</evidence>
<dbReference type="GO" id="GO:0046872">
    <property type="term" value="F:metal ion binding"/>
    <property type="evidence" value="ECO:0007669"/>
    <property type="project" value="UniProtKB-KW"/>
</dbReference>
<dbReference type="EMBL" id="FUYA01000001">
    <property type="protein sequence ID" value="SKA64607.1"/>
    <property type="molecule type" value="Genomic_DNA"/>
</dbReference>
<evidence type="ECO:0000313" key="4">
    <source>
        <dbReference type="EMBL" id="SKA64607.1"/>
    </source>
</evidence>
<dbReference type="Proteomes" id="UP000189733">
    <property type="component" value="Unassembled WGS sequence"/>
</dbReference>
<evidence type="ECO:0000313" key="5">
    <source>
        <dbReference type="Proteomes" id="UP000189733"/>
    </source>
</evidence>
<dbReference type="AlphaFoldDB" id="A0A1T4VI46"/>
<proteinExistence type="predicted"/>
<dbReference type="STRING" id="1121442.SAMN02745702_00368"/>
<keyword evidence="2 4" id="KW-0378">Hydrolase</keyword>
<dbReference type="Gene3D" id="1.10.3210.10">
    <property type="entry name" value="Hypothetical protein af1432"/>
    <property type="match status" value="1"/>
</dbReference>
<dbReference type="RefSeq" id="WP_144012506.1">
    <property type="nucleotide sequence ID" value="NZ_FUYA01000001.1"/>
</dbReference>
<dbReference type="OrthoDB" id="9786155at2"/>
<evidence type="ECO:0000259" key="3">
    <source>
        <dbReference type="Pfam" id="PF13023"/>
    </source>
</evidence>
<dbReference type="GO" id="GO:0005737">
    <property type="term" value="C:cytoplasm"/>
    <property type="evidence" value="ECO:0007669"/>
    <property type="project" value="TreeGrafter"/>
</dbReference>
<keyword evidence="1" id="KW-0479">Metal-binding</keyword>
<accession>A0A1T4VI46</accession>